<dbReference type="GO" id="GO:0010090">
    <property type="term" value="P:trichome morphogenesis"/>
    <property type="evidence" value="ECO:0007669"/>
    <property type="project" value="InterPro"/>
</dbReference>
<comment type="caution">
    <text evidence="4">The sequence shown here is derived from an EMBL/GenBank/DDBJ whole genome shotgun (WGS) entry which is preliminary data.</text>
</comment>
<dbReference type="Pfam" id="PF13912">
    <property type="entry name" value="zf-C2H2_6"/>
    <property type="match status" value="1"/>
</dbReference>
<keyword evidence="1" id="KW-0863">Zinc-finger</keyword>
<dbReference type="SUPFAM" id="SSF57667">
    <property type="entry name" value="beta-beta-alpha zinc fingers"/>
    <property type="match status" value="1"/>
</dbReference>
<gene>
    <name evidence="4" type="ORF">SAY87_028873</name>
</gene>
<evidence type="ECO:0000313" key="5">
    <source>
        <dbReference type="Proteomes" id="UP001345219"/>
    </source>
</evidence>
<dbReference type="InterPro" id="IPR013087">
    <property type="entry name" value="Znf_C2H2_type"/>
</dbReference>
<dbReference type="AlphaFoldDB" id="A0AAN7QP61"/>
<reference evidence="4 5" key="1">
    <citation type="journal article" date="2023" name="Hortic Res">
        <title>Pangenome of water caltrop reveals structural variations and asymmetric subgenome divergence after allopolyploidization.</title>
        <authorList>
            <person name="Zhang X."/>
            <person name="Chen Y."/>
            <person name="Wang L."/>
            <person name="Yuan Y."/>
            <person name="Fang M."/>
            <person name="Shi L."/>
            <person name="Lu R."/>
            <person name="Comes H.P."/>
            <person name="Ma Y."/>
            <person name="Chen Y."/>
            <person name="Huang G."/>
            <person name="Zhou Y."/>
            <person name="Zheng Z."/>
            <person name="Qiu Y."/>
        </authorList>
    </citation>
    <scope>NUCLEOTIDE SEQUENCE [LARGE SCALE GENOMIC DNA]</scope>
    <source>
        <tissue evidence="4">Roots</tissue>
    </source>
</reference>
<dbReference type="InterPro" id="IPR044299">
    <property type="entry name" value="GIS3/ZFP5/ZFP6"/>
</dbReference>
<evidence type="ECO:0000313" key="4">
    <source>
        <dbReference type="EMBL" id="KAK4773854.1"/>
    </source>
</evidence>
<evidence type="ECO:0000259" key="3">
    <source>
        <dbReference type="PROSITE" id="PS50157"/>
    </source>
</evidence>
<protein>
    <recommendedName>
        <fullName evidence="3">C2H2-type domain-containing protein</fullName>
    </recommendedName>
</protein>
<dbReference type="GO" id="GO:0000976">
    <property type="term" value="F:transcription cis-regulatory region binding"/>
    <property type="evidence" value="ECO:0007669"/>
    <property type="project" value="TreeGrafter"/>
</dbReference>
<feature type="region of interest" description="Disordered" evidence="2">
    <location>
        <begin position="228"/>
        <end position="248"/>
    </location>
</feature>
<keyword evidence="1" id="KW-0862">Zinc</keyword>
<dbReference type="InterPro" id="IPR036236">
    <property type="entry name" value="Znf_C2H2_sf"/>
</dbReference>
<dbReference type="GO" id="GO:0008270">
    <property type="term" value="F:zinc ion binding"/>
    <property type="evidence" value="ECO:0007669"/>
    <property type="project" value="UniProtKB-KW"/>
</dbReference>
<organism evidence="4 5">
    <name type="scientific">Trapa incisa</name>
    <dbReference type="NCBI Taxonomy" id="236973"/>
    <lineage>
        <taxon>Eukaryota</taxon>
        <taxon>Viridiplantae</taxon>
        <taxon>Streptophyta</taxon>
        <taxon>Embryophyta</taxon>
        <taxon>Tracheophyta</taxon>
        <taxon>Spermatophyta</taxon>
        <taxon>Magnoliopsida</taxon>
        <taxon>eudicotyledons</taxon>
        <taxon>Gunneridae</taxon>
        <taxon>Pentapetalae</taxon>
        <taxon>rosids</taxon>
        <taxon>malvids</taxon>
        <taxon>Myrtales</taxon>
        <taxon>Lythraceae</taxon>
        <taxon>Trapa</taxon>
    </lineage>
</organism>
<dbReference type="PANTHER" id="PTHR46353">
    <property type="entry name" value="ZINC FINGER PROTEIN 5"/>
    <property type="match status" value="1"/>
</dbReference>
<evidence type="ECO:0000256" key="2">
    <source>
        <dbReference type="SAM" id="MobiDB-lite"/>
    </source>
</evidence>
<proteinExistence type="predicted"/>
<keyword evidence="1" id="KW-0479">Metal-binding</keyword>
<dbReference type="PROSITE" id="PS00028">
    <property type="entry name" value="ZINC_FINGER_C2H2_1"/>
    <property type="match status" value="1"/>
</dbReference>
<feature type="domain" description="C2H2-type" evidence="3">
    <location>
        <begin position="82"/>
        <end position="109"/>
    </location>
</feature>
<keyword evidence="5" id="KW-1185">Reference proteome</keyword>
<dbReference type="GO" id="GO:0003700">
    <property type="term" value="F:DNA-binding transcription factor activity"/>
    <property type="evidence" value="ECO:0007669"/>
    <property type="project" value="TreeGrafter"/>
</dbReference>
<sequence length="248" mass="26783">MSSETANHQKGIVSNFSTTTWDGENSLSYSSSTCSRPIRLFGVELIERSSLASAKPAAEGGGESVKSSTIPVGSGSGNEKTFQCQYCLKEFVNSQALGGHQNAHKKERMRNKRLQLQARKANLSYCYLRPSLSSNLGYVTNCFGSGGGGAAPWSYDQPLVVGHEDSSPSQISFSPPDQVEAAFDDFSSWRQAAYALPENNILFGAHEVIHRHKHKPQTADGLANTVTLPPEEGYQHPGETEVTRSAGV</sequence>
<name>A0AAN7QP61_9MYRT</name>
<evidence type="ECO:0000256" key="1">
    <source>
        <dbReference type="PROSITE-ProRule" id="PRU00042"/>
    </source>
</evidence>
<dbReference type="EMBL" id="JAXIOK010000004">
    <property type="protein sequence ID" value="KAK4773854.1"/>
    <property type="molecule type" value="Genomic_DNA"/>
</dbReference>
<dbReference type="PROSITE" id="PS50157">
    <property type="entry name" value="ZINC_FINGER_C2H2_2"/>
    <property type="match status" value="1"/>
</dbReference>
<dbReference type="Proteomes" id="UP001345219">
    <property type="component" value="Chromosome 22"/>
</dbReference>
<dbReference type="Gene3D" id="3.30.160.60">
    <property type="entry name" value="Classic Zinc Finger"/>
    <property type="match status" value="1"/>
</dbReference>
<dbReference type="GO" id="GO:0009736">
    <property type="term" value="P:cytokinin-activated signaling pathway"/>
    <property type="evidence" value="ECO:0007669"/>
    <property type="project" value="TreeGrafter"/>
</dbReference>
<dbReference type="GO" id="GO:0009740">
    <property type="term" value="P:gibberellic acid mediated signaling pathway"/>
    <property type="evidence" value="ECO:0007669"/>
    <property type="project" value="TreeGrafter"/>
</dbReference>
<accession>A0AAN7QP61</accession>
<dbReference type="PANTHER" id="PTHR46353:SF5">
    <property type="entry name" value="ZINC FINGER PROTEIN 5"/>
    <property type="match status" value="1"/>
</dbReference>
<dbReference type="GO" id="GO:0005634">
    <property type="term" value="C:nucleus"/>
    <property type="evidence" value="ECO:0007669"/>
    <property type="project" value="TreeGrafter"/>
</dbReference>